<dbReference type="Gene3D" id="3.30.530.20">
    <property type="match status" value="1"/>
</dbReference>
<feature type="chain" id="PRO_5019573413" description="START domain-containing protein" evidence="1">
    <location>
        <begin position="23"/>
        <end position="219"/>
    </location>
</feature>
<dbReference type="Proteomes" id="UP000287798">
    <property type="component" value="Unassembled WGS sequence"/>
</dbReference>
<dbReference type="InterPro" id="IPR023393">
    <property type="entry name" value="START-like_dom_sf"/>
</dbReference>
<evidence type="ECO:0008006" key="4">
    <source>
        <dbReference type="Google" id="ProtNLM"/>
    </source>
</evidence>
<protein>
    <recommendedName>
        <fullName evidence="4">START domain-containing protein</fullName>
    </recommendedName>
</protein>
<reference evidence="2 3" key="1">
    <citation type="journal article" date="2010" name="Int. J. Syst. Evol. Microbiol.">
        <title>Thiohalobacter thiocyanaticus gen. nov., sp. nov., a moderately halophilic, sulfur-oxidizing gammaproteobacterium from hypersaline lakes, that utilizes thiocyanate.</title>
        <authorList>
            <person name="Sorokin D.Y."/>
            <person name="Kovaleva O.L."/>
            <person name="Tourova T.P."/>
            <person name="Muyzer G."/>
        </authorList>
    </citation>
    <scope>NUCLEOTIDE SEQUENCE [LARGE SCALE GENOMIC DNA]</scope>
    <source>
        <strain evidence="2 3">Hrh1</strain>
    </source>
</reference>
<dbReference type="SUPFAM" id="SSF55961">
    <property type="entry name" value="Bet v1-like"/>
    <property type="match status" value="1"/>
</dbReference>
<name>A0A426QII1_9GAMM</name>
<keyword evidence="3" id="KW-1185">Reference proteome</keyword>
<dbReference type="AlphaFoldDB" id="A0A426QII1"/>
<sequence>MTLATNALAVWLLFAATAVPGATETLYACDAQPPPGPSWAQVHQGSDMRLYQRDTAGGVPEAAVRVRWQAEPRALYQLIWEYEHFAGVIPDVGVSDVLERNGRHVWVYQRLDYPAPVQDRHYVLESTDRLSEPEDGHYRVEWRLSQRYELPGDADAMPPAAFSGCWDIRPAPGGLDAVYRITLDPGELVPHWLTRHAMRGYLIELMTALHRQLESGKAR</sequence>
<gene>
    <name evidence="2" type="ORF">D6C00_06220</name>
</gene>
<proteinExistence type="predicted"/>
<feature type="signal peptide" evidence="1">
    <location>
        <begin position="1"/>
        <end position="22"/>
    </location>
</feature>
<organism evidence="2 3">
    <name type="scientific">Thiohalobacter thiocyanaticus</name>
    <dbReference type="NCBI Taxonomy" id="585455"/>
    <lineage>
        <taxon>Bacteria</taxon>
        <taxon>Pseudomonadati</taxon>
        <taxon>Pseudomonadota</taxon>
        <taxon>Gammaproteobacteria</taxon>
        <taxon>Thiohalobacterales</taxon>
        <taxon>Thiohalobacteraceae</taxon>
        <taxon>Thiohalobacter</taxon>
    </lineage>
</organism>
<comment type="caution">
    <text evidence="2">The sequence shown here is derived from an EMBL/GenBank/DDBJ whole genome shotgun (WGS) entry which is preliminary data.</text>
</comment>
<evidence type="ECO:0000313" key="3">
    <source>
        <dbReference type="Proteomes" id="UP000287798"/>
    </source>
</evidence>
<accession>A0A426QII1</accession>
<dbReference type="RefSeq" id="WP_125180917.1">
    <property type="nucleotide sequence ID" value="NZ_QZMU01000001.1"/>
</dbReference>
<evidence type="ECO:0000313" key="2">
    <source>
        <dbReference type="EMBL" id="RRQ21574.1"/>
    </source>
</evidence>
<keyword evidence="1" id="KW-0732">Signal</keyword>
<evidence type="ECO:0000256" key="1">
    <source>
        <dbReference type="SAM" id="SignalP"/>
    </source>
</evidence>
<dbReference type="EMBL" id="QZMU01000001">
    <property type="protein sequence ID" value="RRQ21574.1"/>
    <property type="molecule type" value="Genomic_DNA"/>
</dbReference>
<dbReference type="OrthoDB" id="5734556at2"/>